<evidence type="ECO:0000313" key="6">
    <source>
        <dbReference type="Proteomes" id="UP000216020"/>
    </source>
</evidence>
<dbReference type="PANTHER" id="PTHR30632:SF14">
    <property type="entry name" value="TUNGSTATE_MOLYBDATE_CHROMATE-BINDING PROTEIN MODA"/>
    <property type="match status" value="1"/>
</dbReference>
<dbReference type="AlphaFoldDB" id="A0A261SNU7"/>
<comment type="similarity">
    <text evidence="1">Belongs to the bacterial solute-binding protein ModA family.</text>
</comment>
<evidence type="ECO:0000256" key="1">
    <source>
        <dbReference type="ARBA" id="ARBA00009175"/>
    </source>
</evidence>
<dbReference type="GO" id="GO:0046872">
    <property type="term" value="F:metal ion binding"/>
    <property type="evidence" value="ECO:0007669"/>
    <property type="project" value="UniProtKB-KW"/>
</dbReference>
<dbReference type="Gene3D" id="3.40.190.10">
    <property type="entry name" value="Periplasmic binding protein-like II"/>
    <property type="match status" value="2"/>
</dbReference>
<dbReference type="GO" id="GO:0015689">
    <property type="term" value="P:molybdate ion transport"/>
    <property type="evidence" value="ECO:0007669"/>
    <property type="project" value="InterPro"/>
</dbReference>
<dbReference type="SUPFAM" id="SSF53850">
    <property type="entry name" value="Periplasmic binding protein-like II"/>
    <property type="match status" value="1"/>
</dbReference>
<proteinExistence type="inferred from homology"/>
<evidence type="ECO:0000256" key="4">
    <source>
        <dbReference type="SAM" id="MobiDB-lite"/>
    </source>
</evidence>
<comment type="caution">
    <text evidence="5">The sequence shown here is derived from an EMBL/GenBank/DDBJ whole genome shotgun (WGS) entry which is preliminary data.</text>
</comment>
<accession>A0A261SNU7</accession>
<keyword evidence="3" id="KW-0732">Signal</keyword>
<dbReference type="NCBIfam" id="TIGR01256">
    <property type="entry name" value="modA"/>
    <property type="match status" value="1"/>
</dbReference>
<dbReference type="GO" id="GO:0030973">
    <property type="term" value="F:molybdate ion binding"/>
    <property type="evidence" value="ECO:0007669"/>
    <property type="project" value="TreeGrafter"/>
</dbReference>
<evidence type="ECO:0000313" key="5">
    <source>
        <dbReference type="EMBL" id="OZI38682.1"/>
    </source>
</evidence>
<organism evidence="5 6">
    <name type="scientific">Bordetella genomosp. 10</name>
    <dbReference type="NCBI Taxonomy" id="1416804"/>
    <lineage>
        <taxon>Bacteria</taxon>
        <taxon>Pseudomonadati</taxon>
        <taxon>Pseudomonadota</taxon>
        <taxon>Betaproteobacteria</taxon>
        <taxon>Burkholderiales</taxon>
        <taxon>Alcaligenaceae</taxon>
        <taxon>Bordetella</taxon>
    </lineage>
</organism>
<dbReference type="InterPro" id="IPR005950">
    <property type="entry name" value="ModA"/>
</dbReference>
<feature type="region of interest" description="Disordered" evidence="4">
    <location>
        <begin position="1"/>
        <end position="58"/>
    </location>
</feature>
<dbReference type="PANTHER" id="PTHR30632">
    <property type="entry name" value="MOLYBDATE-BINDING PERIPLASMIC PROTEIN"/>
    <property type="match status" value="1"/>
</dbReference>
<evidence type="ECO:0000256" key="3">
    <source>
        <dbReference type="ARBA" id="ARBA00022729"/>
    </source>
</evidence>
<dbReference type="EMBL" id="NEVM01000001">
    <property type="protein sequence ID" value="OZI38682.1"/>
    <property type="molecule type" value="Genomic_DNA"/>
</dbReference>
<reference evidence="6" key="1">
    <citation type="submission" date="2017-05" db="EMBL/GenBank/DDBJ databases">
        <title>Complete and WGS of Bordetella genogroups.</title>
        <authorList>
            <person name="Spilker T."/>
            <person name="Lipuma J."/>
        </authorList>
    </citation>
    <scope>NUCLEOTIDE SEQUENCE [LARGE SCALE GENOMIC DNA]</scope>
    <source>
        <strain evidence="6">AU16122</strain>
    </source>
</reference>
<dbReference type="Pfam" id="PF13531">
    <property type="entry name" value="SBP_bac_11"/>
    <property type="match status" value="1"/>
</dbReference>
<keyword evidence="6" id="KW-1185">Reference proteome</keyword>
<evidence type="ECO:0000256" key="2">
    <source>
        <dbReference type="ARBA" id="ARBA00022723"/>
    </source>
</evidence>
<dbReference type="InterPro" id="IPR050682">
    <property type="entry name" value="ModA/WtpA"/>
</dbReference>
<feature type="compositionally biased region" description="Low complexity" evidence="4">
    <location>
        <begin position="1"/>
        <end position="22"/>
    </location>
</feature>
<dbReference type="Proteomes" id="UP000216020">
    <property type="component" value="Unassembled WGS sequence"/>
</dbReference>
<sequence length="313" mass="32837">MRDVRPAASSRRLARLLPPGRSQGKKAPSGGSKRRSRAAWGPFLPPGRPKAKTPPWGAASGVSRAAWGHFLPRRRFAGGLLVLAALLAGAPVQAADGVLIAAMGGYRKPVLELVAAFHKETGLEAQAAFGHIKQIETQARQNPDVAFLIGDRNLLEPTGLFSRFDRIGTGRLVLVASKGKPLAGVDDLKGPAFARIALPHRVRTVFGAAADACMKHLGLDGALAPKLLEVDSVPQVGGYIASGEVDAGFVNKTEALAIADRAGPSLEMPQSCYAPIELALGTVKGHTLTAAESRFEQFLQGDVARGIMDANGL</sequence>
<gene>
    <name evidence="5" type="ORF">CAL29_07595</name>
</gene>
<protein>
    <submittedName>
        <fullName evidence="5">Molybdate ABC transporter substrate-binding protein</fullName>
    </submittedName>
</protein>
<keyword evidence="2" id="KW-0479">Metal-binding</keyword>
<name>A0A261SNU7_9BORD</name>